<keyword evidence="5" id="KW-0653">Protein transport</keyword>
<dbReference type="GO" id="GO:0005886">
    <property type="term" value="C:plasma membrane"/>
    <property type="evidence" value="ECO:0007669"/>
    <property type="project" value="UniProtKB-SubCell"/>
</dbReference>
<dbReference type="AlphaFoldDB" id="A0A9D2M3M4"/>
<organism evidence="12 13">
    <name type="scientific">Candidatus Ruthenibacterium avium</name>
    <dbReference type="NCBI Taxonomy" id="2838751"/>
    <lineage>
        <taxon>Bacteria</taxon>
        <taxon>Bacillati</taxon>
        <taxon>Bacillota</taxon>
        <taxon>Clostridia</taxon>
        <taxon>Eubacteriales</taxon>
        <taxon>Oscillospiraceae</taxon>
        <taxon>Ruthenibacterium</taxon>
    </lineage>
</organism>
<evidence type="ECO:0000313" key="12">
    <source>
        <dbReference type="EMBL" id="HJB40255.1"/>
    </source>
</evidence>
<keyword evidence="3" id="KW-1003">Cell membrane</keyword>
<feature type="transmembrane region" description="Helical" evidence="10">
    <location>
        <begin position="25"/>
        <end position="45"/>
    </location>
</feature>
<dbReference type="GO" id="GO:0032977">
    <property type="term" value="F:membrane insertase activity"/>
    <property type="evidence" value="ECO:0007669"/>
    <property type="project" value="InterPro"/>
</dbReference>
<comment type="similarity">
    <text evidence="9">Belongs to the OXA1/ALB3/YidC family.</text>
</comment>
<proteinExistence type="inferred from homology"/>
<dbReference type="PANTHER" id="PTHR12428:SF65">
    <property type="entry name" value="CYTOCHROME C OXIDASE ASSEMBLY PROTEIN COX18, MITOCHONDRIAL"/>
    <property type="match status" value="1"/>
</dbReference>
<dbReference type="Pfam" id="PF02096">
    <property type="entry name" value="60KD_IMP"/>
    <property type="match status" value="1"/>
</dbReference>
<keyword evidence="8" id="KW-0143">Chaperone</keyword>
<dbReference type="InterPro" id="IPR028055">
    <property type="entry name" value="YidC/Oxa/ALB_C"/>
</dbReference>
<comment type="subcellular location">
    <subcellularLocation>
        <location evidence="1">Cell membrane</location>
        <topology evidence="1">Multi-pass membrane protein</topology>
    </subcellularLocation>
    <subcellularLocation>
        <location evidence="9">Membrane</location>
        <topology evidence="9">Multi-pass membrane protein</topology>
    </subcellularLocation>
</comment>
<sequence>MNIFAILAPVLGFIMEWIYKFIPNYGWTIILFTLIMKVLMFPLQVKQQKSTARMSAFQPMIKEIQEKYKDDRVRMNEEMIKFQQESGFSMTAGCLPMLLNMFIIFGMIEVVYRPLQYVLRIPMDAIEKCIEIAKAGGTDAARLASHLAQNELLGLVSANPDAYSSVLSAEQIDAITNFKFTFLGINLAQTPGDAGWLSAAIIIPILSVVTMIAFQIITMKSSGQQVAGSMMAMTWVMSLMFAWFAFTVPVGFSLYYTASNVFSWAQTAILRKKYNPEKIKQEIEEELKAKRAAKKQKKQVTVVEKDGTEVVKDVNQAELDRIRLERARALDEERYKDE</sequence>
<gene>
    <name evidence="12" type="ORF">H9943_07660</name>
</gene>
<dbReference type="Proteomes" id="UP000824209">
    <property type="component" value="Unassembled WGS sequence"/>
</dbReference>
<evidence type="ECO:0000256" key="6">
    <source>
        <dbReference type="ARBA" id="ARBA00022989"/>
    </source>
</evidence>
<evidence type="ECO:0000256" key="2">
    <source>
        <dbReference type="ARBA" id="ARBA00022448"/>
    </source>
</evidence>
<evidence type="ECO:0000256" key="9">
    <source>
        <dbReference type="RuleBase" id="RU003945"/>
    </source>
</evidence>
<evidence type="ECO:0000256" key="7">
    <source>
        <dbReference type="ARBA" id="ARBA00023136"/>
    </source>
</evidence>
<evidence type="ECO:0000256" key="8">
    <source>
        <dbReference type="ARBA" id="ARBA00023186"/>
    </source>
</evidence>
<evidence type="ECO:0000256" key="3">
    <source>
        <dbReference type="ARBA" id="ARBA00022475"/>
    </source>
</evidence>
<reference evidence="12" key="2">
    <citation type="submission" date="2021-04" db="EMBL/GenBank/DDBJ databases">
        <authorList>
            <person name="Gilroy R."/>
        </authorList>
    </citation>
    <scope>NUCLEOTIDE SEQUENCE</scope>
    <source>
        <strain evidence="12">ChiBcec8-14828</strain>
    </source>
</reference>
<comment type="caution">
    <text evidence="12">The sequence shown here is derived from an EMBL/GenBank/DDBJ whole genome shotgun (WGS) entry which is preliminary data.</text>
</comment>
<evidence type="ECO:0000256" key="4">
    <source>
        <dbReference type="ARBA" id="ARBA00022692"/>
    </source>
</evidence>
<evidence type="ECO:0000313" key="13">
    <source>
        <dbReference type="Proteomes" id="UP000824209"/>
    </source>
</evidence>
<feature type="transmembrane region" description="Helical" evidence="10">
    <location>
        <begin position="88"/>
        <end position="108"/>
    </location>
</feature>
<evidence type="ECO:0000256" key="5">
    <source>
        <dbReference type="ARBA" id="ARBA00022927"/>
    </source>
</evidence>
<keyword evidence="2" id="KW-0813">Transport</keyword>
<accession>A0A9D2M3M4</accession>
<dbReference type="NCBIfam" id="TIGR03592">
    <property type="entry name" value="yidC_oxa1_cterm"/>
    <property type="match status" value="1"/>
</dbReference>
<dbReference type="EMBL" id="DWYA01000062">
    <property type="protein sequence ID" value="HJB40255.1"/>
    <property type="molecule type" value="Genomic_DNA"/>
</dbReference>
<feature type="transmembrane region" description="Helical" evidence="10">
    <location>
        <begin position="194"/>
        <end position="214"/>
    </location>
</feature>
<dbReference type="CDD" id="cd20070">
    <property type="entry name" value="5TM_YidC_Alb3"/>
    <property type="match status" value="1"/>
</dbReference>
<dbReference type="InterPro" id="IPR047196">
    <property type="entry name" value="YidC_ALB_C"/>
</dbReference>
<name>A0A9D2M3M4_9FIRM</name>
<dbReference type="PANTHER" id="PTHR12428">
    <property type="entry name" value="OXA1"/>
    <property type="match status" value="1"/>
</dbReference>
<dbReference type="InterPro" id="IPR001708">
    <property type="entry name" value="YidC/ALB3/OXA1/COX18"/>
</dbReference>
<dbReference type="GO" id="GO:0051205">
    <property type="term" value="P:protein insertion into membrane"/>
    <property type="evidence" value="ECO:0007669"/>
    <property type="project" value="TreeGrafter"/>
</dbReference>
<feature type="transmembrane region" description="Helical" evidence="10">
    <location>
        <begin position="226"/>
        <end position="246"/>
    </location>
</feature>
<protein>
    <submittedName>
        <fullName evidence="12">YidC/Oxa1 family membrane protein insertase</fullName>
    </submittedName>
</protein>
<feature type="domain" description="Membrane insertase YidC/Oxa/ALB C-terminal" evidence="11">
    <location>
        <begin position="25"/>
        <end position="271"/>
    </location>
</feature>
<keyword evidence="7 10" id="KW-0472">Membrane</keyword>
<evidence type="ECO:0000259" key="11">
    <source>
        <dbReference type="Pfam" id="PF02096"/>
    </source>
</evidence>
<reference evidence="12" key="1">
    <citation type="journal article" date="2021" name="PeerJ">
        <title>Extensive microbial diversity within the chicken gut microbiome revealed by metagenomics and culture.</title>
        <authorList>
            <person name="Gilroy R."/>
            <person name="Ravi A."/>
            <person name="Getino M."/>
            <person name="Pursley I."/>
            <person name="Horton D.L."/>
            <person name="Alikhan N.F."/>
            <person name="Baker D."/>
            <person name="Gharbi K."/>
            <person name="Hall N."/>
            <person name="Watson M."/>
            <person name="Adriaenssens E.M."/>
            <person name="Foster-Nyarko E."/>
            <person name="Jarju S."/>
            <person name="Secka A."/>
            <person name="Antonio M."/>
            <person name="Oren A."/>
            <person name="Chaudhuri R.R."/>
            <person name="La Ragione R."/>
            <person name="Hildebrand F."/>
            <person name="Pallen M.J."/>
        </authorList>
    </citation>
    <scope>NUCLEOTIDE SEQUENCE</scope>
    <source>
        <strain evidence="12">ChiBcec8-14828</strain>
    </source>
</reference>
<evidence type="ECO:0000256" key="1">
    <source>
        <dbReference type="ARBA" id="ARBA00004651"/>
    </source>
</evidence>
<keyword evidence="6 10" id="KW-1133">Transmembrane helix</keyword>
<evidence type="ECO:0000256" key="10">
    <source>
        <dbReference type="SAM" id="Phobius"/>
    </source>
</evidence>
<dbReference type="GO" id="GO:0015031">
    <property type="term" value="P:protein transport"/>
    <property type="evidence" value="ECO:0007669"/>
    <property type="project" value="UniProtKB-KW"/>
</dbReference>
<keyword evidence="4 9" id="KW-0812">Transmembrane</keyword>